<comment type="caution">
    <text evidence="10">The sequence shown here is derived from an EMBL/GenBank/DDBJ whole genome shotgun (WGS) entry which is preliminary data.</text>
</comment>
<feature type="domain" description="Amidohydrolase-related" evidence="9">
    <location>
        <begin position="48"/>
        <end position="364"/>
    </location>
</feature>
<name>A0A433J0X4_9PROT</name>
<dbReference type="OrthoDB" id="9776488at2"/>
<dbReference type="PANTHER" id="PTHR11113:SF14">
    <property type="entry name" value="N-ACETYLGLUCOSAMINE-6-PHOSPHATE DEACETYLASE"/>
    <property type="match status" value="1"/>
</dbReference>
<organism evidence="10 11">
    <name type="scientific">Azospirillum doebereinerae</name>
    <dbReference type="NCBI Taxonomy" id="92933"/>
    <lineage>
        <taxon>Bacteria</taxon>
        <taxon>Pseudomonadati</taxon>
        <taxon>Pseudomonadota</taxon>
        <taxon>Alphaproteobacteria</taxon>
        <taxon>Rhodospirillales</taxon>
        <taxon>Azospirillaceae</taxon>
        <taxon>Azospirillum</taxon>
    </lineage>
</organism>
<gene>
    <name evidence="10" type="primary">nagA</name>
    <name evidence="10" type="ORF">EJ913_27825</name>
</gene>
<feature type="binding site" evidence="7">
    <location>
        <position position="136"/>
    </location>
    <ligand>
        <name>substrate</name>
    </ligand>
</feature>
<dbReference type="InterPro" id="IPR032466">
    <property type="entry name" value="Metal_Hydrolase"/>
</dbReference>
<evidence type="ECO:0000256" key="6">
    <source>
        <dbReference type="PIRSR" id="PIRSR038994-1"/>
    </source>
</evidence>
<keyword evidence="11" id="KW-1185">Reference proteome</keyword>
<dbReference type="InterPro" id="IPR006680">
    <property type="entry name" value="Amidohydro-rel"/>
</dbReference>
<dbReference type="EC" id="3.5.1.25" evidence="10"/>
<evidence type="ECO:0000256" key="7">
    <source>
        <dbReference type="PIRSR" id="PIRSR038994-2"/>
    </source>
</evidence>
<evidence type="ECO:0000256" key="8">
    <source>
        <dbReference type="PIRSR" id="PIRSR038994-3"/>
    </source>
</evidence>
<evidence type="ECO:0000256" key="2">
    <source>
        <dbReference type="ARBA" id="ARBA00022723"/>
    </source>
</evidence>
<dbReference type="SUPFAM" id="SSF51338">
    <property type="entry name" value="Composite domain of metallo-dependent hydrolases"/>
    <property type="match status" value="1"/>
</dbReference>
<dbReference type="InterPro" id="IPR011059">
    <property type="entry name" value="Metal-dep_hydrolase_composite"/>
</dbReference>
<evidence type="ECO:0000259" key="9">
    <source>
        <dbReference type="Pfam" id="PF01979"/>
    </source>
</evidence>
<feature type="binding site" evidence="8">
    <location>
        <position position="125"/>
    </location>
    <ligand>
        <name>Zn(2+)</name>
        <dbReference type="ChEBI" id="CHEBI:29105"/>
    </ligand>
</feature>
<evidence type="ECO:0000313" key="11">
    <source>
        <dbReference type="Proteomes" id="UP000280346"/>
    </source>
</evidence>
<proteinExistence type="inferred from homology"/>
<comment type="cofactor">
    <cofactor evidence="8">
        <name>a divalent metal cation</name>
        <dbReference type="ChEBI" id="CHEBI:60240"/>
    </cofactor>
    <text evidence="8">Binds 1 divalent metal cation per subunit.</text>
</comment>
<dbReference type="Gene3D" id="3.20.20.140">
    <property type="entry name" value="Metal-dependent hydrolases"/>
    <property type="match status" value="1"/>
</dbReference>
<feature type="active site" description="Proton donor/acceptor" evidence="6">
    <location>
        <position position="272"/>
    </location>
</feature>
<feature type="binding site" evidence="7">
    <location>
        <position position="249"/>
    </location>
    <ligand>
        <name>substrate</name>
    </ligand>
</feature>
<dbReference type="Pfam" id="PF01979">
    <property type="entry name" value="Amidohydro_1"/>
    <property type="match status" value="1"/>
</dbReference>
<evidence type="ECO:0000313" key="10">
    <source>
        <dbReference type="EMBL" id="RUQ63308.1"/>
    </source>
</evidence>
<feature type="binding site" evidence="7">
    <location>
        <begin position="305"/>
        <end position="307"/>
    </location>
    <ligand>
        <name>substrate</name>
    </ligand>
</feature>
<protein>
    <submittedName>
        <fullName evidence="10">N-acetylglucosamine-6-phosphate deacetylase</fullName>
        <ecNumber evidence="10">3.5.1.25</ecNumber>
    </submittedName>
</protein>
<feature type="binding site" evidence="7">
    <location>
        <begin position="217"/>
        <end position="218"/>
    </location>
    <ligand>
        <name>substrate</name>
    </ligand>
</feature>
<accession>A0A433J0X4</accession>
<feature type="binding site" evidence="8">
    <location>
        <position position="193"/>
    </location>
    <ligand>
        <name>Zn(2+)</name>
        <dbReference type="ChEBI" id="CHEBI:29105"/>
    </ligand>
</feature>
<dbReference type="InterPro" id="IPR003764">
    <property type="entry name" value="GlcNAc_6-P_deAcase"/>
</dbReference>
<comment type="similarity">
    <text evidence="1 5">Belongs to the metallo-dependent hydrolases superfamily. NagA family.</text>
</comment>
<dbReference type="GO" id="GO:0046872">
    <property type="term" value="F:metal ion binding"/>
    <property type="evidence" value="ECO:0007669"/>
    <property type="project" value="UniProtKB-KW"/>
</dbReference>
<feature type="binding site" evidence="8">
    <location>
        <position position="214"/>
    </location>
    <ligand>
        <name>Zn(2+)</name>
        <dbReference type="ChEBI" id="CHEBI:29105"/>
    </ligand>
</feature>
<dbReference type="SUPFAM" id="SSF51556">
    <property type="entry name" value="Metallo-dependent hydrolases"/>
    <property type="match status" value="1"/>
</dbReference>
<evidence type="ECO:0000256" key="4">
    <source>
        <dbReference type="ARBA" id="ARBA00023277"/>
    </source>
</evidence>
<dbReference type="Gene3D" id="2.30.40.10">
    <property type="entry name" value="Urease, subunit C, domain 1"/>
    <property type="match status" value="1"/>
</dbReference>
<evidence type="ECO:0000256" key="5">
    <source>
        <dbReference type="PIRNR" id="PIRNR038994"/>
    </source>
</evidence>
<dbReference type="GO" id="GO:0008448">
    <property type="term" value="F:N-acetylglucosamine-6-phosphate deacetylase activity"/>
    <property type="evidence" value="ECO:0007669"/>
    <property type="project" value="UniProtKB-EC"/>
</dbReference>
<dbReference type="CDD" id="cd00854">
    <property type="entry name" value="NagA"/>
    <property type="match status" value="1"/>
</dbReference>
<evidence type="ECO:0000256" key="1">
    <source>
        <dbReference type="ARBA" id="ARBA00010716"/>
    </source>
</evidence>
<dbReference type="PANTHER" id="PTHR11113">
    <property type="entry name" value="N-ACETYLGLUCOSAMINE-6-PHOSPHATE DEACETYLASE"/>
    <property type="match status" value="1"/>
</dbReference>
<dbReference type="GO" id="GO:0006046">
    <property type="term" value="P:N-acetylglucosamine catabolic process"/>
    <property type="evidence" value="ECO:0007669"/>
    <property type="project" value="TreeGrafter"/>
</dbReference>
<keyword evidence="3 5" id="KW-0378">Hydrolase</keyword>
<dbReference type="PIRSF" id="PIRSF038994">
    <property type="entry name" value="NagA"/>
    <property type="match status" value="1"/>
</dbReference>
<dbReference type="Proteomes" id="UP000280346">
    <property type="component" value="Unassembled WGS sequence"/>
</dbReference>
<dbReference type="NCBIfam" id="TIGR00221">
    <property type="entry name" value="nagA"/>
    <property type="match status" value="1"/>
</dbReference>
<dbReference type="AlphaFoldDB" id="A0A433J0X4"/>
<sequence>MAGARLFTGDALLDGHGLLVEDGRILDLLPAGAAVEAEVVRLPEDSLLAPGFIDAQVNGAGGVLFNDSPTVESALAIAAALRRSGTVGLLPTLITDERGRTEQATRAALAASALPGSGVLGVHLEGPFLSPERPGVHEPRFIRHPDDADIGFLTGAAAGSPDARVLVTLAPERVSDEALARLSAGGVILSAGHSAAGLERVGEAAGLGLRGVTHLFNAMPPIVNRAPGLALAGMQDPRLWCGVIADGVHVHPALLRLTLAAKPPGRVFLVTDAMPPVGTDATSFTLYGRTIHRRDGRLETEDGTLAGADIDMIGAVRNAMGLLGVTLEEALRMASLYPAAFLGLEDRYGRLAPGHRAALVLLGPGLEVLGTWV</sequence>
<feature type="binding site" evidence="7">
    <location>
        <position position="225"/>
    </location>
    <ligand>
        <name>substrate</name>
    </ligand>
</feature>
<dbReference type="EMBL" id="RZIJ01000034">
    <property type="protein sequence ID" value="RUQ63308.1"/>
    <property type="molecule type" value="Genomic_DNA"/>
</dbReference>
<keyword evidence="2 8" id="KW-0479">Metal-binding</keyword>
<keyword evidence="4 5" id="KW-0119">Carbohydrate metabolism</keyword>
<evidence type="ECO:0000256" key="3">
    <source>
        <dbReference type="ARBA" id="ARBA00022801"/>
    </source>
</evidence>
<reference evidence="10 11" key="1">
    <citation type="submission" date="2018-12" db="EMBL/GenBank/DDBJ databases">
        <authorList>
            <person name="Yang Y."/>
        </authorList>
    </citation>
    <scope>NUCLEOTIDE SEQUENCE [LARGE SCALE GENOMIC DNA]</scope>
    <source>
        <strain evidence="10 11">GSF71</strain>
    </source>
</reference>